<dbReference type="AlphaFoldDB" id="A0AA45LC69"/>
<dbReference type="EMBL" id="CP073249">
    <property type="protein sequence ID" value="QUF07357.1"/>
    <property type="molecule type" value="Genomic_DNA"/>
</dbReference>
<gene>
    <name evidence="2" type="ORF">KCV87_15785</name>
</gene>
<evidence type="ECO:0000313" key="3">
    <source>
        <dbReference type="Proteomes" id="UP000677152"/>
    </source>
</evidence>
<feature type="compositionally biased region" description="Polar residues" evidence="1">
    <location>
        <begin position="8"/>
        <end position="19"/>
    </location>
</feature>
<evidence type="ECO:0000313" key="2">
    <source>
        <dbReference type="EMBL" id="QUF07357.1"/>
    </source>
</evidence>
<feature type="region of interest" description="Disordered" evidence="1">
    <location>
        <begin position="1"/>
        <end position="46"/>
    </location>
</feature>
<reference evidence="2" key="1">
    <citation type="submission" date="2021-04" db="EMBL/GenBank/DDBJ databases">
        <title>Genomic sequence of Actinosynnema pretiosum subsp. pretiosum ATCC 31280 (C-14919).</title>
        <authorList>
            <person name="Bai L."/>
            <person name="Wang X."/>
            <person name="Xiao Y."/>
        </authorList>
    </citation>
    <scope>NUCLEOTIDE SEQUENCE</scope>
    <source>
        <strain evidence="2">ATCC 31280</strain>
    </source>
</reference>
<sequence length="46" mass="5161">MTKDHTSGTESDNASTPRSRTARGEMVENENRPPTEWSTGDFFGWS</sequence>
<name>A0AA45LC69_9PSEU</name>
<organism evidence="2 3">
    <name type="scientific">Actinosynnema pretiosum subsp. pretiosum</name>
    <dbReference type="NCBI Taxonomy" id="103721"/>
    <lineage>
        <taxon>Bacteria</taxon>
        <taxon>Bacillati</taxon>
        <taxon>Actinomycetota</taxon>
        <taxon>Actinomycetes</taxon>
        <taxon>Pseudonocardiales</taxon>
        <taxon>Pseudonocardiaceae</taxon>
        <taxon>Actinosynnema</taxon>
    </lineage>
</organism>
<protein>
    <submittedName>
        <fullName evidence="2">Uncharacterized protein</fullName>
    </submittedName>
</protein>
<proteinExistence type="predicted"/>
<evidence type="ECO:0000256" key="1">
    <source>
        <dbReference type="SAM" id="MobiDB-lite"/>
    </source>
</evidence>
<feature type="compositionally biased region" description="Basic and acidic residues" evidence="1">
    <location>
        <begin position="22"/>
        <end position="33"/>
    </location>
</feature>
<dbReference type="Proteomes" id="UP000677152">
    <property type="component" value="Chromosome"/>
</dbReference>
<accession>A0AA45LC69</accession>